<keyword evidence="1" id="KW-0863">Zinc-finger</keyword>
<dbReference type="InterPro" id="IPR001878">
    <property type="entry name" value="Znf_CCHC"/>
</dbReference>
<comment type="caution">
    <text evidence="4">The sequence shown here is derived from an EMBL/GenBank/DDBJ whole genome shotgun (WGS) entry which is preliminary data.</text>
</comment>
<dbReference type="Proteomes" id="UP000887013">
    <property type="component" value="Unassembled WGS sequence"/>
</dbReference>
<name>A0A8X6U1C0_NEPPI</name>
<feature type="domain" description="CCHC-type" evidence="3">
    <location>
        <begin position="104"/>
        <end position="117"/>
    </location>
</feature>
<dbReference type="Pfam" id="PF00098">
    <property type="entry name" value="zf-CCHC"/>
    <property type="match status" value="1"/>
</dbReference>
<dbReference type="OrthoDB" id="6435150at2759"/>
<dbReference type="SUPFAM" id="SSF57756">
    <property type="entry name" value="Retrovirus zinc finger-like domains"/>
    <property type="match status" value="1"/>
</dbReference>
<evidence type="ECO:0000256" key="2">
    <source>
        <dbReference type="SAM" id="MobiDB-lite"/>
    </source>
</evidence>
<keyword evidence="1" id="KW-0862">Zinc</keyword>
<dbReference type="Gene3D" id="4.10.60.10">
    <property type="entry name" value="Zinc finger, CCHC-type"/>
    <property type="match status" value="1"/>
</dbReference>
<sequence length="163" mass="18850">MITDQLKKKVSTEIREHFLDEWAKFTSPSKLANRLDEYDSIRITARNSLGTGPKGKIDEKFRPRTPPPERKFKNRPFLSPHHTPKWTPRHRNEDLYKSKSKLTCFNCGKEGHTSRFCMKNLQTRNIPVTAQSNLIQKSTTIKDDKSEVLTAKISIPVSKPMDI</sequence>
<evidence type="ECO:0000313" key="4">
    <source>
        <dbReference type="EMBL" id="GFT71807.1"/>
    </source>
</evidence>
<organism evidence="4 5">
    <name type="scientific">Nephila pilipes</name>
    <name type="common">Giant wood spider</name>
    <name type="synonym">Nephila maculata</name>
    <dbReference type="NCBI Taxonomy" id="299642"/>
    <lineage>
        <taxon>Eukaryota</taxon>
        <taxon>Metazoa</taxon>
        <taxon>Ecdysozoa</taxon>
        <taxon>Arthropoda</taxon>
        <taxon>Chelicerata</taxon>
        <taxon>Arachnida</taxon>
        <taxon>Araneae</taxon>
        <taxon>Araneomorphae</taxon>
        <taxon>Entelegynae</taxon>
        <taxon>Araneoidea</taxon>
        <taxon>Nephilidae</taxon>
        <taxon>Nephila</taxon>
    </lineage>
</organism>
<protein>
    <submittedName>
        <fullName evidence="4">CCHC-type domain-containing protein</fullName>
    </submittedName>
</protein>
<feature type="region of interest" description="Disordered" evidence="2">
    <location>
        <begin position="46"/>
        <end position="92"/>
    </location>
</feature>
<dbReference type="GO" id="GO:0003676">
    <property type="term" value="F:nucleic acid binding"/>
    <property type="evidence" value="ECO:0007669"/>
    <property type="project" value="InterPro"/>
</dbReference>
<accession>A0A8X6U1C0</accession>
<dbReference type="GO" id="GO:0008270">
    <property type="term" value="F:zinc ion binding"/>
    <property type="evidence" value="ECO:0007669"/>
    <property type="project" value="UniProtKB-KW"/>
</dbReference>
<dbReference type="EMBL" id="BMAW01116731">
    <property type="protein sequence ID" value="GFT71807.1"/>
    <property type="molecule type" value="Genomic_DNA"/>
</dbReference>
<dbReference type="PROSITE" id="PS50158">
    <property type="entry name" value="ZF_CCHC"/>
    <property type="match status" value="1"/>
</dbReference>
<dbReference type="SMART" id="SM00343">
    <property type="entry name" value="ZnF_C2HC"/>
    <property type="match status" value="1"/>
</dbReference>
<dbReference type="PANTHER" id="PTHR46888:SF1">
    <property type="entry name" value="RIBONUCLEASE H"/>
    <property type="match status" value="1"/>
</dbReference>
<evidence type="ECO:0000259" key="3">
    <source>
        <dbReference type="PROSITE" id="PS50158"/>
    </source>
</evidence>
<reference evidence="4" key="1">
    <citation type="submission" date="2020-08" db="EMBL/GenBank/DDBJ databases">
        <title>Multicomponent nature underlies the extraordinary mechanical properties of spider dragline silk.</title>
        <authorList>
            <person name="Kono N."/>
            <person name="Nakamura H."/>
            <person name="Mori M."/>
            <person name="Yoshida Y."/>
            <person name="Ohtoshi R."/>
            <person name="Malay A.D."/>
            <person name="Moran D.A.P."/>
            <person name="Tomita M."/>
            <person name="Numata K."/>
            <person name="Arakawa K."/>
        </authorList>
    </citation>
    <scope>NUCLEOTIDE SEQUENCE</scope>
</reference>
<evidence type="ECO:0000256" key="1">
    <source>
        <dbReference type="PROSITE-ProRule" id="PRU00047"/>
    </source>
</evidence>
<evidence type="ECO:0000313" key="5">
    <source>
        <dbReference type="Proteomes" id="UP000887013"/>
    </source>
</evidence>
<proteinExistence type="predicted"/>
<dbReference type="InterPro" id="IPR036875">
    <property type="entry name" value="Znf_CCHC_sf"/>
</dbReference>
<keyword evidence="1" id="KW-0479">Metal-binding</keyword>
<feature type="compositionally biased region" description="Basic and acidic residues" evidence="2">
    <location>
        <begin position="55"/>
        <end position="71"/>
    </location>
</feature>
<keyword evidence="5" id="KW-1185">Reference proteome</keyword>
<dbReference type="AlphaFoldDB" id="A0A8X6U1C0"/>
<dbReference type="PANTHER" id="PTHR46888">
    <property type="entry name" value="ZINC KNUCKLE DOMAINCONTAINING PROTEIN-RELATED"/>
    <property type="match status" value="1"/>
</dbReference>
<gene>
    <name evidence="4" type="primary">X975_06062</name>
    <name evidence="4" type="ORF">NPIL_510801</name>
</gene>